<dbReference type="SMART" id="SM01008">
    <property type="entry name" value="Ald_Xan_dh_C"/>
    <property type="match status" value="1"/>
</dbReference>
<dbReference type="Gene3D" id="3.90.1170.50">
    <property type="entry name" value="Aldehyde oxidase/xanthine dehydrogenase, a/b hammerhead"/>
    <property type="match status" value="1"/>
</dbReference>
<comment type="similarity">
    <text evidence="3">Belongs to the xanthine dehydrogenase family.</text>
</comment>
<keyword evidence="5" id="KW-0001">2Fe-2S</keyword>
<dbReference type="RefSeq" id="WP_086449936.1">
    <property type="nucleotide sequence ID" value="NZ_MSPP01000001.1"/>
</dbReference>
<reference evidence="13 14" key="1">
    <citation type="submission" date="2016-12" db="EMBL/GenBank/DDBJ databases">
        <title>The draft genome sequence of HSLHS2.</title>
        <authorList>
            <person name="Hu D."/>
            <person name="Wang L."/>
            <person name="Shao Z."/>
        </authorList>
    </citation>
    <scope>NUCLEOTIDE SEQUENCE [LARGE SCALE GENOMIC DNA]</scope>
    <source>
        <strain evidence="13">MCCC 1A06712</strain>
    </source>
</reference>
<dbReference type="InterPro" id="IPR008274">
    <property type="entry name" value="AldOxase/xan_DH_MoCoBD1"/>
</dbReference>
<dbReference type="EMBL" id="MSPP01000001">
    <property type="protein sequence ID" value="OUD10285.1"/>
    <property type="molecule type" value="Genomic_DNA"/>
</dbReference>
<dbReference type="GO" id="GO:0030151">
    <property type="term" value="F:molybdenum ion binding"/>
    <property type="evidence" value="ECO:0007669"/>
    <property type="project" value="InterPro"/>
</dbReference>
<dbReference type="InterPro" id="IPR014309">
    <property type="entry name" value="Xanthine_DH_Mopterin-bd_su"/>
</dbReference>
<dbReference type="GO" id="GO:0016491">
    <property type="term" value="F:oxidoreductase activity"/>
    <property type="evidence" value="ECO:0007669"/>
    <property type="project" value="UniProtKB-KW"/>
</dbReference>
<dbReference type="PANTHER" id="PTHR11908">
    <property type="entry name" value="XANTHINE DEHYDROGENASE"/>
    <property type="match status" value="1"/>
</dbReference>
<comment type="cofactor">
    <cofactor evidence="2">
        <name>FAD</name>
        <dbReference type="ChEBI" id="CHEBI:57692"/>
    </cofactor>
</comment>
<dbReference type="InterPro" id="IPR036856">
    <property type="entry name" value="Ald_Oxase/Xan_DH_a/b_sf"/>
</dbReference>
<dbReference type="Pfam" id="PF01315">
    <property type="entry name" value="Ald_Xan_dh_C"/>
    <property type="match status" value="1"/>
</dbReference>
<evidence type="ECO:0000256" key="9">
    <source>
        <dbReference type="ARBA" id="ARBA00023014"/>
    </source>
</evidence>
<organism evidence="13 14">
    <name type="scientific">Marivivens niveibacter</name>
    <dbReference type="NCBI Taxonomy" id="1930667"/>
    <lineage>
        <taxon>Bacteria</taxon>
        <taxon>Pseudomonadati</taxon>
        <taxon>Pseudomonadota</taxon>
        <taxon>Alphaproteobacteria</taxon>
        <taxon>Rhodobacterales</taxon>
        <taxon>Paracoccaceae</taxon>
        <taxon>Marivivens group</taxon>
        <taxon>Marivivens</taxon>
    </lineage>
</organism>
<evidence type="ECO:0000256" key="4">
    <source>
        <dbReference type="ARBA" id="ARBA00022505"/>
    </source>
</evidence>
<keyword evidence="14" id="KW-1185">Reference proteome</keyword>
<name>A0A251X1K6_9RHOB</name>
<evidence type="ECO:0000256" key="2">
    <source>
        <dbReference type="ARBA" id="ARBA00001974"/>
    </source>
</evidence>
<evidence type="ECO:0000313" key="14">
    <source>
        <dbReference type="Proteomes" id="UP000194664"/>
    </source>
</evidence>
<evidence type="ECO:0000256" key="10">
    <source>
        <dbReference type="ARBA" id="ARBA00034078"/>
    </source>
</evidence>
<evidence type="ECO:0000259" key="12">
    <source>
        <dbReference type="SMART" id="SM01008"/>
    </source>
</evidence>
<keyword evidence="6" id="KW-0479">Metal-binding</keyword>
<dbReference type="FunFam" id="3.30.365.10:FF:000001">
    <property type="entry name" value="Xanthine dehydrogenase oxidase"/>
    <property type="match status" value="1"/>
</dbReference>
<comment type="cofactor">
    <cofactor evidence="11">
        <name>Mo-molybdopterin cytosine dinucleotide</name>
        <dbReference type="ChEBI" id="CHEBI:71308"/>
    </cofactor>
</comment>
<accession>A0A251X1K6</accession>
<dbReference type="AlphaFoldDB" id="A0A251X1K6"/>
<dbReference type="OrthoDB" id="9763985at2"/>
<dbReference type="InterPro" id="IPR016208">
    <property type="entry name" value="Ald_Oxase/xanthine_DH-like"/>
</dbReference>
<gene>
    <name evidence="13" type="ORF">BVC71_01880</name>
</gene>
<keyword evidence="8" id="KW-0408">Iron</keyword>
<dbReference type="Gene3D" id="3.30.365.10">
    <property type="entry name" value="Aldehyde oxidase/xanthine dehydrogenase, molybdopterin binding domain"/>
    <property type="match status" value="4"/>
</dbReference>
<dbReference type="InterPro" id="IPR046867">
    <property type="entry name" value="AldOxase/xan_DH_MoCoBD2"/>
</dbReference>
<comment type="cofactor">
    <cofactor evidence="10">
        <name>[2Fe-2S] cluster</name>
        <dbReference type="ChEBI" id="CHEBI:190135"/>
    </cofactor>
</comment>
<dbReference type="FunFam" id="3.30.365.10:FF:000002">
    <property type="entry name" value="Xanthine dehydrogenase oxidase"/>
    <property type="match status" value="1"/>
</dbReference>
<keyword evidence="4" id="KW-0500">Molybdenum</keyword>
<protein>
    <submittedName>
        <fullName evidence="13">Xanthine dehydrogenase molybdopterin binding subunit</fullName>
    </submittedName>
</protein>
<dbReference type="GO" id="GO:0005506">
    <property type="term" value="F:iron ion binding"/>
    <property type="evidence" value="ECO:0007669"/>
    <property type="project" value="InterPro"/>
</dbReference>
<evidence type="ECO:0000256" key="5">
    <source>
        <dbReference type="ARBA" id="ARBA00022714"/>
    </source>
</evidence>
<evidence type="ECO:0000256" key="8">
    <source>
        <dbReference type="ARBA" id="ARBA00023004"/>
    </source>
</evidence>
<dbReference type="Pfam" id="PF02738">
    <property type="entry name" value="MoCoBD_1"/>
    <property type="match status" value="1"/>
</dbReference>
<dbReference type="SUPFAM" id="SSF56003">
    <property type="entry name" value="Molybdenum cofactor-binding domain"/>
    <property type="match status" value="1"/>
</dbReference>
<dbReference type="Proteomes" id="UP000194664">
    <property type="component" value="Unassembled WGS sequence"/>
</dbReference>
<dbReference type="InterPro" id="IPR037165">
    <property type="entry name" value="AldOxase/xan_DH_Mopterin-bd_sf"/>
</dbReference>
<evidence type="ECO:0000256" key="1">
    <source>
        <dbReference type="ARBA" id="ARBA00001924"/>
    </source>
</evidence>
<evidence type="ECO:0000256" key="6">
    <source>
        <dbReference type="ARBA" id="ARBA00022723"/>
    </source>
</evidence>
<dbReference type="GO" id="GO:0051537">
    <property type="term" value="F:2 iron, 2 sulfur cluster binding"/>
    <property type="evidence" value="ECO:0007669"/>
    <property type="project" value="UniProtKB-KW"/>
</dbReference>
<comment type="cofactor">
    <cofactor evidence="1">
        <name>Mo-molybdopterin</name>
        <dbReference type="ChEBI" id="CHEBI:71302"/>
    </cofactor>
</comment>
<dbReference type="InterPro" id="IPR000674">
    <property type="entry name" value="Ald_Oxase/Xan_DH_a/b"/>
</dbReference>
<evidence type="ECO:0000256" key="11">
    <source>
        <dbReference type="ARBA" id="ARBA00053029"/>
    </source>
</evidence>
<keyword evidence="9" id="KW-0411">Iron-sulfur</keyword>
<evidence type="ECO:0000313" key="13">
    <source>
        <dbReference type="EMBL" id="OUD10285.1"/>
    </source>
</evidence>
<feature type="domain" description="Aldehyde oxidase/xanthine dehydrogenase a/b hammerhead" evidence="12">
    <location>
        <begin position="17"/>
        <end position="124"/>
    </location>
</feature>
<proteinExistence type="inferred from homology"/>
<dbReference type="Pfam" id="PF20256">
    <property type="entry name" value="MoCoBD_2"/>
    <property type="match status" value="1"/>
</dbReference>
<sequence>MTVTKPLPHDSGSMHVSGAARYVDDIPMPPTTLHLCFGQSPVAHGVIKSLDLTAVRAASGVVAVLTAEDLPHANDVSPSIHDEPLLATGTVHYIGQPVFLVVADSHLNARKAARLAKFDIAERTPILSYDDAIAAKSYFEGGPRTWEKGKAKPAIKSARHKLSGRIAMGGQEHFYLEGQAAAALPQENGDMLVHSSTQHPTEIQHKVAEALGLPMHGVRVECRRMGGGFGGKESQGNALAVACAVAAAQTGRPCKMRYDRDDDMTITGKRHDFRIDYEVGFDDQGRIQGIIFDQYTRGGWAQDLTAAVADRAMMHADNAYLLPNAKITSHRLKTNMQSATAYRGFGGPQGVVGIERVIDHIAHHLGRDPVEVRRANYYAEMGTTPAQPNTTPYNMEVKDFILNQMTDQLMETSDYAARRAAIADWNATSPILKRGIAFSPVKFGISFTLTHLNQAGALVHLYADGSIMLNHGGTEMGQGLFQKVAQVAAHRFGVTTDRVKITATDTAKVPNTSATAASSGSDLNGMAVLDACNKIRARMAEHLDGGAPVTFENGRVKWADEDISFEDAAQRCYANRVSLSATGFYKTPDLSWDRDAGTGRPFFYFAHGCAVTEVVIDTLTGENRILRADVLHDAGASLNPAIDKGQVEGGYVQGAGWLTTEELVWNDAGVLKTHAPSTYKIPACSDRPQVFNVDLMNTENPEATIYRSKAVGEPPFMLGISALLALSDAVAACGAAYPDLNAPATPERILKAVQKVRDGD</sequence>
<evidence type="ECO:0000256" key="7">
    <source>
        <dbReference type="ARBA" id="ARBA00023002"/>
    </source>
</evidence>
<dbReference type="PANTHER" id="PTHR11908:SF132">
    <property type="entry name" value="ALDEHYDE OXIDASE 1-RELATED"/>
    <property type="match status" value="1"/>
</dbReference>
<comment type="caution">
    <text evidence="13">The sequence shown here is derived from an EMBL/GenBank/DDBJ whole genome shotgun (WGS) entry which is preliminary data.</text>
</comment>
<dbReference type="SUPFAM" id="SSF54665">
    <property type="entry name" value="CO dehydrogenase molybdoprotein N-domain-like"/>
    <property type="match status" value="1"/>
</dbReference>
<dbReference type="NCBIfam" id="TIGR02965">
    <property type="entry name" value="xanthine_xdhB"/>
    <property type="match status" value="1"/>
</dbReference>
<keyword evidence="7" id="KW-0560">Oxidoreductase</keyword>
<evidence type="ECO:0000256" key="3">
    <source>
        <dbReference type="ARBA" id="ARBA00006849"/>
    </source>
</evidence>